<reference evidence="2" key="1">
    <citation type="submission" date="2020-09" db="EMBL/GenBank/DDBJ databases">
        <title>Clinical and molecular characterization of Acinetobacter seifertii in Taiwan.</title>
        <authorList>
            <person name="Li L.-H."/>
            <person name="Yang Y.-S."/>
            <person name="Sun J.-R."/>
            <person name="Huang T.-W."/>
            <person name="Huang W.-C."/>
            <person name="Wang Y.-C."/>
            <person name="Kuo T.-H."/>
            <person name="Kuo S.-C."/>
            <person name="Chen T.-L."/>
        </authorList>
    </citation>
    <scope>NUCLEOTIDE SEQUENCE [LARGE SCALE GENOMIC DNA]</scope>
    <source>
        <strain evidence="2">AS73</strain>
    </source>
</reference>
<dbReference type="RefSeq" id="WP_049082915.1">
    <property type="nucleotide sequence ID" value="NZ_BKEE01000026.1"/>
</dbReference>
<dbReference type="Proteomes" id="UP000516862">
    <property type="component" value="Chromosome"/>
</dbReference>
<evidence type="ECO:0000313" key="1">
    <source>
        <dbReference type="EMBL" id="QNX06088.1"/>
    </source>
</evidence>
<gene>
    <name evidence="1" type="ORF">IC796_03870</name>
</gene>
<evidence type="ECO:0000313" key="2">
    <source>
        <dbReference type="Proteomes" id="UP000516862"/>
    </source>
</evidence>
<proteinExistence type="predicted"/>
<accession>A0A7H2Z110</accession>
<organism evidence="1 2">
    <name type="scientific">Acinetobacter seifertii</name>
    <dbReference type="NCBI Taxonomy" id="1530123"/>
    <lineage>
        <taxon>Bacteria</taxon>
        <taxon>Pseudomonadati</taxon>
        <taxon>Pseudomonadota</taxon>
        <taxon>Gammaproteobacteria</taxon>
        <taxon>Moraxellales</taxon>
        <taxon>Moraxellaceae</taxon>
        <taxon>Acinetobacter</taxon>
        <taxon>Acinetobacter calcoaceticus/baumannii complex</taxon>
    </lineage>
</organism>
<name>A0A7H2Z110_9GAMM</name>
<sequence>MEIYSIEHGCCEDDVCGRNGCDGTIVKDTDAESCSCHINPPCSYCHCEVQCNKCDWSSRKENVQEQSKTAPPSDWYIQMKKREKEFRDQLNDASFEFDKVSFRTESHSNSSMKKIGAFPRGMSREQLKKEVDGTFGGRFEWVTENRFSFIAYTD</sequence>
<dbReference type="AlphaFoldDB" id="A0A7H2Z110"/>
<protein>
    <submittedName>
        <fullName evidence="1">Uncharacterized protein</fullName>
    </submittedName>
</protein>
<reference evidence="1 2" key="2">
    <citation type="submission" date="2020-09" db="EMBL/GenBank/DDBJ databases">
        <authorList>
            <person name="Chen F.-J."/>
            <person name="Lee Y.-T."/>
        </authorList>
    </citation>
    <scope>NUCLEOTIDE SEQUENCE [LARGE SCALE GENOMIC DNA]</scope>
    <source>
        <strain evidence="1 2">AS73</strain>
    </source>
</reference>
<dbReference type="EMBL" id="CP061561">
    <property type="protein sequence ID" value="QNX06088.1"/>
    <property type="molecule type" value="Genomic_DNA"/>
</dbReference>